<name>A0A017RSU8_9CLOT</name>
<proteinExistence type="predicted"/>
<protein>
    <recommendedName>
        <fullName evidence="3">Type IV secretion protein Rhs</fullName>
    </recommendedName>
</protein>
<dbReference type="InterPro" id="IPR006530">
    <property type="entry name" value="YD"/>
</dbReference>
<dbReference type="Gene3D" id="2.180.10.10">
    <property type="entry name" value="RHS repeat-associated core"/>
    <property type="match status" value="1"/>
</dbReference>
<reference evidence="1 2" key="1">
    <citation type="journal article" date="2014" name="Genome Announc.">
        <title>Draft Genome Sequence of Fervidicella metallireducens Strain AeBT, an Iron-Reducing Thermoanaerobe from the Great Artesian Basin.</title>
        <authorList>
            <person name="Patel B.K."/>
        </authorList>
    </citation>
    <scope>NUCLEOTIDE SEQUENCE [LARGE SCALE GENOMIC DNA]</scope>
    <source>
        <strain evidence="1 2">AeB</strain>
    </source>
</reference>
<dbReference type="STRING" id="1403537.Q428_11935"/>
<dbReference type="RefSeq" id="WP_035381043.1">
    <property type="nucleotide sequence ID" value="NZ_AZQP01000041.1"/>
</dbReference>
<gene>
    <name evidence="1" type="ORF">Q428_11935</name>
</gene>
<accession>A0A017RSU8</accession>
<dbReference type="EMBL" id="AZQP01000041">
    <property type="protein sequence ID" value="EYE87732.1"/>
    <property type="molecule type" value="Genomic_DNA"/>
</dbReference>
<comment type="caution">
    <text evidence="1">The sequence shown here is derived from an EMBL/GenBank/DDBJ whole genome shotgun (WGS) entry which is preliminary data.</text>
</comment>
<evidence type="ECO:0000313" key="2">
    <source>
        <dbReference type="Proteomes" id="UP000019681"/>
    </source>
</evidence>
<sequence>MTKMVDPKGNNFKYNYYTKHNILDATSAENVVYAFTYDSYGNPVTSKIKDAAGTTVINSKATYTTDGNYISEVEDSEGNKVLYSYNSTKGTLDKLTDAKGNETNYVYDNLDRLQSVSKSVDGKTI</sequence>
<organism evidence="1 2">
    <name type="scientific">Fervidicella metallireducens AeB</name>
    <dbReference type="NCBI Taxonomy" id="1403537"/>
    <lineage>
        <taxon>Bacteria</taxon>
        <taxon>Bacillati</taxon>
        <taxon>Bacillota</taxon>
        <taxon>Clostridia</taxon>
        <taxon>Eubacteriales</taxon>
        <taxon>Clostridiaceae</taxon>
        <taxon>Fervidicella</taxon>
    </lineage>
</organism>
<keyword evidence="2" id="KW-1185">Reference proteome</keyword>
<evidence type="ECO:0000313" key="1">
    <source>
        <dbReference type="EMBL" id="EYE87732.1"/>
    </source>
</evidence>
<evidence type="ECO:0008006" key="3">
    <source>
        <dbReference type="Google" id="ProtNLM"/>
    </source>
</evidence>
<dbReference type="OrthoDB" id="9815752at2"/>
<dbReference type="Proteomes" id="UP000019681">
    <property type="component" value="Unassembled WGS sequence"/>
</dbReference>
<dbReference type="AlphaFoldDB" id="A0A017RSU8"/>
<dbReference type="NCBIfam" id="TIGR01643">
    <property type="entry name" value="YD_repeat_2x"/>
    <property type="match status" value="1"/>
</dbReference>